<evidence type="ECO:0000313" key="3">
    <source>
        <dbReference type="Proteomes" id="UP000198793"/>
    </source>
</evidence>
<dbReference type="Proteomes" id="UP000198793">
    <property type="component" value="Unassembled WGS sequence"/>
</dbReference>
<accession>A0A1H0CFW1</accession>
<gene>
    <name evidence="2" type="ORF">SAMN05192530_101289</name>
</gene>
<dbReference type="InterPro" id="IPR021836">
    <property type="entry name" value="DUF3429"/>
</dbReference>
<evidence type="ECO:0000256" key="1">
    <source>
        <dbReference type="SAM" id="Phobius"/>
    </source>
</evidence>
<dbReference type="AlphaFoldDB" id="A0A1H0CFW1"/>
<keyword evidence="1" id="KW-0812">Transmembrane</keyword>
<dbReference type="EMBL" id="FNIT01000001">
    <property type="protein sequence ID" value="SDN56726.1"/>
    <property type="molecule type" value="Genomic_DNA"/>
</dbReference>
<feature type="transmembrane region" description="Helical" evidence="1">
    <location>
        <begin position="135"/>
        <end position="157"/>
    </location>
</feature>
<dbReference type="STRING" id="1166073.SAMN05192530_101289"/>
<reference evidence="2 3" key="1">
    <citation type="submission" date="2016-10" db="EMBL/GenBank/DDBJ databases">
        <authorList>
            <person name="de Groot N.N."/>
        </authorList>
    </citation>
    <scope>NUCLEOTIDE SEQUENCE [LARGE SCALE GENOMIC DNA]</scope>
    <source>
        <strain evidence="3">L7-484,KACC 16230,DSM 25025</strain>
    </source>
</reference>
<name>A0A1H0CFW1_9HYPH</name>
<keyword evidence="1" id="KW-1133">Transmembrane helix</keyword>
<feature type="transmembrane region" description="Helical" evidence="1">
    <location>
        <begin position="52"/>
        <end position="73"/>
    </location>
</feature>
<protein>
    <recommendedName>
        <fullName evidence="4">DUF3429 domain-containing protein</fullName>
    </recommendedName>
</protein>
<dbReference type="RefSeq" id="WP_090667799.1">
    <property type="nucleotide sequence ID" value="NZ_FNIT01000001.1"/>
</dbReference>
<feature type="transmembrane region" description="Helical" evidence="1">
    <location>
        <begin position="94"/>
        <end position="115"/>
    </location>
</feature>
<keyword evidence="3" id="KW-1185">Reference proteome</keyword>
<keyword evidence="1" id="KW-0472">Membrane</keyword>
<dbReference type="PANTHER" id="PTHR15887:SF1">
    <property type="entry name" value="TRANSMEMBRANE PROTEIN 69"/>
    <property type="match status" value="1"/>
</dbReference>
<dbReference type="PANTHER" id="PTHR15887">
    <property type="entry name" value="TRANSMEMBRANE PROTEIN 69"/>
    <property type="match status" value="1"/>
</dbReference>
<sequence length="164" mass="17863">MQKEIDDRPRRPRSEQMVRAAWILGLGGLIPFVVGTFLIVTNNEMVDPTTLWGAVSAYAAVILSFLGGIRWGAALNETGRRSPTTLALSVLPSIAAWVIVLLPAPWSFVGFAVAYTVQGVWDVTAIREGRIETPWFAQLRVVLTVVVVLCMIAVSIATNQPLAF</sequence>
<dbReference type="Pfam" id="PF11911">
    <property type="entry name" value="DUF3429"/>
    <property type="match status" value="1"/>
</dbReference>
<proteinExistence type="predicted"/>
<evidence type="ECO:0000313" key="2">
    <source>
        <dbReference type="EMBL" id="SDN56726.1"/>
    </source>
</evidence>
<organism evidence="2 3">
    <name type="scientific">Aureimonas jatrophae</name>
    <dbReference type="NCBI Taxonomy" id="1166073"/>
    <lineage>
        <taxon>Bacteria</taxon>
        <taxon>Pseudomonadati</taxon>
        <taxon>Pseudomonadota</taxon>
        <taxon>Alphaproteobacteria</taxon>
        <taxon>Hyphomicrobiales</taxon>
        <taxon>Aurantimonadaceae</taxon>
        <taxon>Aureimonas</taxon>
    </lineage>
</organism>
<dbReference type="OrthoDB" id="5297436at2"/>
<evidence type="ECO:0008006" key="4">
    <source>
        <dbReference type="Google" id="ProtNLM"/>
    </source>
</evidence>
<feature type="transmembrane region" description="Helical" evidence="1">
    <location>
        <begin position="21"/>
        <end position="40"/>
    </location>
</feature>